<reference evidence="2" key="1">
    <citation type="submission" date="2021-02" db="EMBL/GenBank/DDBJ databases">
        <authorList>
            <person name="Dougan E. K."/>
            <person name="Rhodes N."/>
            <person name="Thang M."/>
            <person name="Chan C."/>
        </authorList>
    </citation>
    <scope>NUCLEOTIDE SEQUENCE</scope>
</reference>
<accession>A0A812I9A2</accession>
<feature type="compositionally biased region" description="Basic and acidic residues" evidence="1">
    <location>
        <begin position="721"/>
        <end position="732"/>
    </location>
</feature>
<sequence>MFELNIVFPTEATWLVVLKSSGIQGWDAVRSDIATHFPDYDLYLNSASWAQRRVLRVVGDDGDVAYPTREDRVWPDNALSRCIKIKPDNVPLFPRQQSQASYFAFAEKEVLDVLEGQLALLSHICAYEDSRNERFLSDVVVWKYQFLCCCLGALSKELLEQIRDEIKSISQLAWDHGSWFVRNSKAMSGVLRHGSSSELGKYMELPLEGLQQKRIKPFDWAPAGFFAFIVANTKGRFQIWIGPVALSFDNLGQIDFHIGMSAVQGHSHLPRQVDPSAWGTKLSLERRRDLGYIFHATDNNTSWSVKEQGLLIEGPGTVIRYGRNIFFAALDVVLSYVDVPAMFLSFHYRPPHEQDPGGNTKPNCGWLSIRSHDDVPTLNEDELREMIKQDELREQKKRHPTPTRTRSATVRGKVNVGNIRREEEIQEILERARANPWHLYNRGVLKRMDANNRPALSHYGDGQVKITPWNAMPPEARVLLGEEYNYASWMLHPLSGYGVHFFLRAFEYGKLQGTTSPSLPGGIPALLDSITSQVGNELRPLINQVGFPPPSQDDQRKVSILSETYGEAFFSYMKKNVNNKDLRRKYAVATAEGHQLWDCSLYEPFNGPLLLSALSKELQGTVSKEFKSKFARKAMADLASYEELRAKREAALEEMYSRPYDDNIVIEAAPADVPMTEPVDSSLDEMVGQVKKKHPEPVAQEADPDSPVLADLPEEPSPGEMKVEEETEKQSKEPFVAEGSMPGPSASASESEEKVYNQGMWGQTKTTVDPETIEAFIRSTAEAERVNDESFDKMADTKALQKQLRGYNMSGIYHVGIRDNNMNLFKLQHMALRVPADSRVGAKYNLVERQMMDALCSIAPRGELRDKARYVIFRAGDYRSTLDTNLLERSSNVREKILEVQVSLLEKLQELKQSSRGASRTELMNAMLHYFIGCSISLSEVGDLSLDKIPDPRVHNFGLHEDDPIPIYTSRSSCTILPVNLGNFIRGGKRTVPSVFRDVIDESMDEETVCPLVKSLAQSKSHLFCLCEAATLNEEELSHLKGRGWTLFQNPAKDLMVASRTNEIGSSITQLAGSKLKYEDHAHLSLSYMICEIEYGYTLPLGSSGFRGDFDEAVFARKLTRAGSEKVRALATMVTDCLFYQIDILAGDANVALYRYGGSNQKSMDIQGGMYQSIIAYFLEACKKQSHPFCCPKVRHVSANSLYVLKQYEDALGQPFRDCPPIDWNVFPGLDPLVCSISEWGHSLSDDEWSEIVGEPAEHKLNVSEWVLNSDQSGYLLGDRGTHAIVGGHPSTAYVSGKAEGTRSETIKCPRCREEERQAEGEQTHGESSSNRPTEPDHPPPRKGKDKGSPKGHYTSYDEGKTKGKGKK</sequence>
<feature type="region of interest" description="Disordered" evidence="1">
    <location>
        <begin position="1292"/>
        <end position="1368"/>
    </location>
</feature>
<feature type="region of interest" description="Disordered" evidence="1">
    <location>
        <begin position="389"/>
        <end position="408"/>
    </location>
</feature>
<feature type="compositionally biased region" description="Basic and acidic residues" evidence="1">
    <location>
        <begin position="1300"/>
        <end position="1325"/>
    </location>
</feature>
<protein>
    <submittedName>
        <fullName evidence="2">Uncharacterized protein</fullName>
    </submittedName>
</protein>
<evidence type="ECO:0000313" key="2">
    <source>
        <dbReference type="EMBL" id="CAE7021688.1"/>
    </source>
</evidence>
<feature type="compositionally biased region" description="Low complexity" evidence="1">
    <location>
        <begin position="737"/>
        <end position="748"/>
    </location>
</feature>
<proteinExistence type="predicted"/>
<dbReference type="OrthoDB" id="409090at2759"/>
<gene>
    <name evidence="2" type="ORF">SNAT2548_LOCUS2871</name>
</gene>
<evidence type="ECO:0000256" key="1">
    <source>
        <dbReference type="SAM" id="MobiDB-lite"/>
    </source>
</evidence>
<name>A0A812I9A2_9DINO</name>
<feature type="region of interest" description="Disordered" evidence="1">
    <location>
        <begin position="688"/>
        <end position="748"/>
    </location>
</feature>
<dbReference type="EMBL" id="CAJNDS010000172">
    <property type="protein sequence ID" value="CAE7021688.1"/>
    <property type="molecule type" value="Genomic_DNA"/>
</dbReference>
<evidence type="ECO:0000313" key="3">
    <source>
        <dbReference type="Proteomes" id="UP000604046"/>
    </source>
</evidence>
<comment type="caution">
    <text evidence="2">The sequence shown here is derived from an EMBL/GenBank/DDBJ whole genome shotgun (WGS) entry which is preliminary data.</text>
</comment>
<organism evidence="2 3">
    <name type="scientific">Symbiodinium natans</name>
    <dbReference type="NCBI Taxonomy" id="878477"/>
    <lineage>
        <taxon>Eukaryota</taxon>
        <taxon>Sar</taxon>
        <taxon>Alveolata</taxon>
        <taxon>Dinophyceae</taxon>
        <taxon>Suessiales</taxon>
        <taxon>Symbiodiniaceae</taxon>
        <taxon>Symbiodinium</taxon>
    </lineage>
</organism>
<keyword evidence="3" id="KW-1185">Reference proteome</keyword>
<dbReference type="Proteomes" id="UP000604046">
    <property type="component" value="Unassembled WGS sequence"/>
</dbReference>